<evidence type="ECO:0000256" key="6">
    <source>
        <dbReference type="SAM" id="Phobius"/>
    </source>
</evidence>
<keyword evidence="4 6" id="KW-1133">Transmembrane helix</keyword>
<dbReference type="Pfam" id="PF12704">
    <property type="entry name" value="MacB_PCD"/>
    <property type="match status" value="1"/>
</dbReference>
<evidence type="ECO:0000256" key="2">
    <source>
        <dbReference type="ARBA" id="ARBA00022475"/>
    </source>
</evidence>
<dbReference type="InterPro" id="IPR050250">
    <property type="entry name" value="Macrolide_Exporter_MacB"/>
</dbReference>
<dbReference type="RefSeq" id="WP_021862324.1">
    <property type="nucleotide sequence ID" value="NZ_NFIJ01000010.1"/>
</dbReference>
<dbReference type="PROSITE" id="PS51257">
    <property type="entry name" value="PROKAR_LIPOPROTEIN"/>
    <property type="match status" value="1"/>
</dbReference>
<evidence type="ECO:0000256" key="3">
    <source>
        <dbReference type="ARBA" id="ARBA00022692"/>
    </source>
</evidence>
<evidence type="ECO:0000313" key="10">
    <source>
        <dbReference type="Proteomes" id="UP000195975"/>
    </source>
</evidence>
<feature type="transmembrane region" description="Helical" evidence="6">
    <location>
        <begin position="665"/>
        <end position="685"/>
    </location>
</feature>
<dbReference type="EMBL" id="NFIJ01000010">
    <property type="protein sequence ID" value="OUO04907.1"/>
    <property type="molecule type" value="Genomic_DNA"/>
</dbReference>
<feature type="domain" description="MacB-like periplasmic core" evidence="8">
    <location>
        <begin position="24"/>
        <end position="242"/>
    </location>
</feature>
<dbReference type="PANTHER" id="PTHR30572">
    <property type="entry name" value="MEMBRANE COMPONENT OF TRANSPORTER-RELATED"/>
    <property type="match status" value="1"/>
</dbReference>
<protein>
    <submittedName>
        <fullName evidence="9">Multidrug ABC transporter substrate-binding protein</fullName>
    </submittedName>
</protein>
<proteinExistence type="predicted"/>
<reference evidence="10" key="1">
    <citation type="submission" date="2017-04" db="EMBL/GenBank/DDBJ databases">
        <title>Function of individual gut microbiota members based on whole genome sequencing of pure cultures obtained from chicken caecum.</title>
        <authorList>
            <person name="Medvecky M."/>
            <person name="Cejkova D."/>
            <person name="Polansky O."/>
            <person name="Karasova D."/>
            <person name="Kubasova T."/>
            <person name="Cizek A."/>
            <person name="Rychlik I."/>
        </authorList>
    </citation>
    <scope>NUCLEOTIDE SEQUENCE [LARGE SCALE GENOMIC DNA]</scope>
    <source>
        <strain evidence="10">An42</strain>
    </source>
</reference>
<evidence type="ECO:0000259" key="7">
    <source>
        <dbReference type="Pfam" id="PF02687"/>
    </source>
</evidence>
<dbReference type="PANTHER" id="PTHR30572:SF18">
    <property type="entry name" value="ABC-TYPE MACROLIDE FAMILY EXPORT SYSTEM PERMEASE COMPONENT 2"/>
    <property type="match status" value="1"/>
</dbReference>
<feature type="transmembrane region" description="Helical" evidence="6">
    <location>
        <begin position="751"/>
        <end position="770"/>
    </location>
</feature>
<feature type="transmembrane region" description="Helical" evidence="6">
    <location>
        <begin position="329"/>
        <end position="347"/>
    </location>
</feature>
<evidence type="ECO:0000313" key="9">
    <source>
        <dbReference type="EMBL" id="OUO04907.1"/>
    </source>
</evidence>
<feature type="domain" description="ABC3 transporter permease C-terminal" evidence="7">
    <location>
        <begin position="285"/>
        <end position="396"/>
    </location>
</feature>
<dbReference type="Pfam" id="PF02687">
    <property type="entry name" value="FtsX"/>
    <property type="match status" value="2"/>
</dbReference>
<organism evidence="9 10">
    <name type="scientific">Parabacteroides johnsonii</name>
    <dbReference type="NCBI Taxonomy" id="387661"/>
    <lineage>
        <taxon>Bacteria</taxon>
        <taxon>Pseudomonadati</taxon>
        <taxon>Bacteroidota</taxon>
        <taxon>Bacteroidia</taxon>
        <taxon>Bacteroidales</taxon>
        <taxon>Tannerellaceae</taxon>
        <taxon>Parabacteroides</taxon>
    </lineage>
</organism>
<dbReference type="GO" id="GO:0005886">
    <property type="term" value="C:plasma membrane"/>
    <property type="evidence" value="ECO:0007669"/>
    <property type="project" value="UniProtKB-SubCell"/>
</dbReference>
<sequence length="788" mass="89042">MLALYLKITFRNMWKYKTQSLTGIFGLAFGLACFVPALYWLHYETSYDSFYPEAEDIYRVYAIDKRSGNVNKSLSKVYEKALHEQFPAVEASAVCITGQEENCRTDHVPYVRLRMLYAENAFFNVFPQKFVCGDAEHPLQVIDNIVLTETMAIRLFGDPEKAVGQQVQNTIRADWPPYTVTAVVKDPPANSNFSFDAIIYSDMVKHFAGIDEKQQWGFFIFDLYVKLNPHADAGALAEQVRDLASRSGSNPDVELRILPVGDIRHHLNSDAPFTLNFIGLFVASGILLLLSTVFNFLNLHLDFFRQRLRELHLRIVNGATGGQLIRQMLFELACSTLIAFLLSYFLIILVRPAFSGLLGIEIGVSQLILFFLACSAVLWSSILLVGVVAFWRLSRLAMLSLSERESRRQPVLRRMAVTLQLAVSVVFILAASVVMMQMRFVNHKDLGFDRNGIVQLSGFQDYSGKVEAALIDRLKTVPQIEILTDAYFEPRHEVLPYCLSNRVEWPGEQFSANSSFYLLPVDECFASTFRLKLLHGKWWEEGEMQKVVLNEEAVRVMGLRDPVGTVIRMPVFEEDSVADYEVAGVVKDFHLLSLRNRIQPALFFPSPQLFNILYLRIVPGKEMEAIRRIMEILPEVDVTLADAHLTPIGDLYDRLNRSEQVGLKMFSVLAVVCLLISLFGIYAVASAASRRRRKEIAIRKVVGAEAETIVRMFFREYTLQVVIAGVFALPLAYFTMNNWLQGYAYRTDIPGWLLAGVLTGVIAVVLLTVLGQVLRAANSNPAEVVKSE</sequence>
<evidence type="ECO:0000256" key="5">
    <source>
        <dbReference type="ARBA" id="ARBA00023136"/>
    </source>
</evidence>
<name>A0A9Q5SRI2_9BACT</name>
<feature type="transmembrane region" description="Helical" evidence="6">
    <location>
        <begin position="21"/>
        <end position="41"/>
    </location>
</feature>
<comment type="subcellular location">
    <subcellularLocation>
        <location evidence="1">Cell membrane</location>
        <topology evidence="1">Multi-pass membrane protein</topology>
    </subcellularLocation>
</comment>
<feature type="domain" description="ABC3 transporter permease C-terminal" evidence="7">
    <location>
        <begin position="668"/>
        <end position="781"/>
    </location>
</feature>
<keyword evidence="2" id="KW-1003">Cell membrane</keyword>
<dbReference type="InterPro" id="IPR025857">
    <property type="entry name" value="MacB_PCD"/>
</dbReference>
<keyword evidence="5 6" id="KW-0472">Membrane</keyword>
<evidence type="ECO:0000256" key="1">
    <source>
        <dbReference type="ARBA" id="ARBA00004651"/>
    </source>
</evidence>
<dbReference type="InterPro" id="IPR003838">
    <property type="entry name" value="ABC3_permease_C"/>
</dbReference>
<feature type="transmembrane region" description="Helical" evidence="6">
    <location>
        <begin position="367"/>
        <end position="394"/>
    </location>
</feature>
<dbReference type="GO" id="GO:0022857">
    <property type="term" value="F:transmembrane transporter activity"/>
    <property type="evidence" value="ECO:0007669"/>
    <property type="project" value="TreeGrafter"/>
</dbReference>
<feature type="transmembrane region" description="Helical" evidence="6">
    <location>
        <begin position="415"/>
        <end position="436"/>
    </location>
</feature>
<dbReference type="Proteomes" id="UP000195975">
    <property type="component" value="Unassembled WGS sequence"/>
</dbReference>
<accession>A0A9Q5SRI2</accession>
<keyword evidence="3 6" id="KW-0812">Transmembrane</keyword>
<gene>
    <name evidence="9" type="ORF">B5F96_10975</name>
</gene>
<feature type="transmembrane region" description="Helical" evidence="6">
    <location>
        <begin position="277"/>
        <end position="299"/>
    </location>
</feature>
<dbReference type="AlphaFoldDB" id="A0A9Q5SRI2"/>
<comment type="caution">
    <text evidence="9">The sequence shown here is derived from an EMBL/GenBank/DDBJ whole genome shotgun (WGS) entry which is preliminary data.</text>
</comment>
<feature type="transmembrane region" description="Helical" evidence="6">
    <location>
        <begin position="717"/>
        <end position="736"/>
    </location>
</feature>
<evidence type="ECO:0000256" key="4">
    <source>
        <dbReference type="ARBA" id="ARBA00022989"/>
    </source>
</evidence>
<evidence type="ECO:0000259" key="8">
    <source>
        <dbReference type="Pfam" id="PF12704"/>
    </source>
</evidence>